<protein>
    <submittedName>
        <fullName evidence="1">Uncharacterized protein</fullName>
    </submittedName>
</protein>
<accession>A0A7Y0Q4D8</accession>
<proteinExistence type="predicted"/>
<dbReference type="EMBL" id="JABBVZ010000100">
    <property type="protein sequence ID" value="NMP24320.1"/>
    <property type="molecule type" value="Genomic_DNA"/>
</dbReference>
<comment type="caution">
    <text evidence="1">The sequence shown here is derived from an EMBL/GenBank/DDBJ whole genome shotgun (WGS) entry which is preliminary data.</text>
</comment>
<name>A0A7Y0Q4D8_9FIRM</name>
<sequence length="224" mass="24807">MTTWLLLGSGWWLAHLPTFRPAPARLEAHVRIRPRLNVNFPTRVHSTPEASTIGAHVLRSLLEGQTVSGVMVRDSDSAVILRNFYGPRRWSVYPLSPEAVTYKGGWRFMDHHEYTNAPVNLVIQNHAVVGVLGYHDAYGRVLRSRPGWVAIQTVNLKKHPNPACAPRVGKPILAHIVPRTVWNSKRGHLPKGSLVQYTIYGAPGFPVILGGIEDYGPAACAVHV</sequence>
<dbReference type="RefSeq" id="WP_169102341.1">
    <property type="nucleotide sequence ID" value="NZ_JABBVZ010000100.1"/>
</dbReference>
<organism evidence="1 2">
    <name type="scientific">Sulfobacillus harzensis</name>
    <dbReference type="NCBI Taxonomy" id="2729629"/>
    <lineage>
        <taxon>Bacteria</taxon>
        <taxon>Bacillati</taxon>
        <taxon>Bacillota</taxon>
        <taxon>Clostridia</taxon>
        <taxon>Eubacteriales</taxon>
        <taxon>Clostridiales Family XVII. Incertae Sedis</taxon>
        <taxon>Sulfobacillus</taxon>
    </lineage>
</organism>
<reference evidence="1 2" key="1">
    <citation type="submission" date="2020-04" db="EMBL/GenBank/DDBJ databases">
        <authorList>
            <person name="Zhang R."/>
            <person name="Schippers A."/>
        </authorList>
    </citation>
    <scope>NUCLEOTIDE SEQUENCE [LARGE SCALE GENOMIC DNA]</scope>
    <source>
        <strain evidence="1 2">DSM 109850</strain>
    </source>
</reference>
<gene>
    <name evidence="1" type="ORF">HIJ39_18475</name>
</gene>
<evidence type="ECO:0000313" key="2">
    <source>
        <dbReference type="Proteomes" id="UP000533476"/>
    </source>
</evidence>
<dbReference type="AlphaFoldDB" id="A0A7Y0Q4D8"/>
<evidence type="ECO:0000313" key="1">
    <source>
        <dbReference type="EMBL" id="NMP24320.1"/>
    </source>
</evidence>
<keyword evidence="2" id="KW-1185">Reference proteome</keyword>
<dbReference type="Proteomes" id="UP000533476">
    <property type="component" value="Unassembled WGS sequence"/>
</dbReference>